<dbReference type="EC" id="3.2.2.22" evidence="1"/>
<gene>
    <name evidence="3" type="ORF">Tsubulata_037220</name>
</gene>
<evidence type="ECO:0000313" key="3">
    <source>
        <dbReference type="EMBL" id="KAJ4835102.1"/>
    </source>
</evidence>
<dbReference type="GO" id="GO:0090729">
    <property type="term" value="F:toxin activity"/>
    <property type="evidence" value="ECO:0007669"/>
    <property type="project" value="UniProtKB-KW"/>
</dbReference>
<dbReference type="InterPro" id="IPR016138">
    <property type="entry name" value="Ribosome_inactivat_prot_sub1"/>
</dbReference>
<dbReference type="InterPro" id="IPR036041">
    <property type="entry name" value="Ribosome-inact_prot_sf"/>
</dbReference>
<feature type="compositionally biased region" description="Basic and acidic residues" evidence="2">
    <location>
        <begin position="64"/>
        <end position="76"/>
    </location>
</feature>
<comment type="catalytic activity">
    <reaction evidence="1">
        <text>Endohydrolysis of the N-glycosidic bond at one specific adenosine on the 28S rRNA.</text>
        <dbReference type="EC" id="3.2.2.22"/>
    </reaction>
</comment>
<dbReference type="GO" id="GO:0006952">
    <property type="term" value="P:defense response"/>
    <property type="evidence" value="ECO:0007669"/>
    <property type="project" value="UniProtKB-KW"/>
</dbReference>
<dbReference type="Pfam" id="PF00161">
    <property type="entry name" value="RIP"/>
    <property type="match status" value="1"/>
</dbReference>
<dbReference type="Gene3D" id="3.40.420.10">
    <property type="entry name" value="Ricin (A subunit), domain 1"/>
    <property type="match status" value="1"/>
</dbReference>
<dbReference type="GO" id="GO:0030598">
    <property type="term" value="F:rRNA N-glycosylase activity"/>
    <property type="evidence" value="ECO:0007669"/>
    <property type="project" value="UniProtKB-EC"/>
</dbReference>
<reference evidence="3" key="1">
    <citation type="submission" date="2022-02" db="EMBL/GenBank/DDBJ databases">
        <authorList>
            <person name="Henning P.M."/>
            <person name="McCubbin A.G."/>
            <person name="Shore J.S."/>
        </authorList>
    </citation>
    <scope>NUCLEOTIDE SEQUENCE</scope>
    <source>
        <strain evidence="3">F60SS</strain>
        <tissue evidence="3">Leaves</tissue>
    </source>
</reference>
<keyword evidence="1" id="KW-0652">Protein synthesis inhibitor</keyword>
<accession>A0A9Q0FR95</accession>
<evidence type="ECO:0000256" key="2">
    <source>
        <dbReference type="SAM" id="MobiDB-lite"/>
    </source>
</evidence>
<evidence type="ECO:0000256" key="1">
    <source>
        <dbReference type="RuleBase" id="RU004915"/>
    </source>
</evidence>
<dbReference type="AlphaFoldDB" id="A0A9Q0FR95"/>
<comment type="caution">
    <text evidence="3">The sequence shown here is derived from an EMBL/GenBank/DDBJ whole genome shotgun (WGS) entry which is preliminary data.</text>
</comment>
<keyword evidence="1" id="KW-0800">Toxin</keyword>
<sequence length="212" mass="23528">MEEAAKTMEQLDEEQDPRLERLKDGDPIPLDPRDDTMNAPKQSYRAAMVSATPVHRLRSRSRTRSADDDPATDRIRSPSPSAPKSGQPQQPDPKMGTSPSTANRLERSTCAVQAEPDNYGDSKKLFDSKKTTFKLLPYEGSYAALRGRDVNLGRQPLIDALTIVVKVNVDVYQLKPPFVIVIEMMSEAVRSGYVMNFVAENYALARGAKATE</sequence>
<feature type="region of interest" description="Disordered" evidence="2">
    <location>
        <begin position="1"/>
        <end position="104"/>
    </location>
</feature>
<comment type="similarity">
    <text evidence="1">Belongs to the ribosome-inactivating protein family.</text>
</comment>
<name>A0A9Q0FR95_9ROSI</name>
<evidence type="ECO:0000313" key="4">
    <source>
        <dbReference type="Proteomes" id="UP001141552"/>
    </source>
</evidence>
<organism evidence="3 4">
    <name type="scientific">Turnera subulata</name>
    <dbReference type="NCBI Taxonomy" id="218843"/>
    <lineage>
        <taxon>Eukaryota</taxon>
        <taxon>Viridiplantae</taxon>
        <taxon>Streptophyta</taxon>
        <taxon>Embryophyta</taxon>
        <taxon>Tracheophyta</taxon>
        <taxon>Spermatophyta</taxon>
        <taxon>Magnoliopsida</taxon>
        <taxon>eudicotyledons</taxon>
        <taxon>Gunneridae</taxon>
        <taxon>Pentapetalae</taxon>
        <taxon>rosids</taxon>
        <taxon>fabids</taxon>
        <taxon>Malpighiales</taxon>
        <taxon>Passifloraceae</taxon>
        <taxon>Turnera</taxon>
    </lineage>
</organism>
<reference evidence="3" key="2">
    <citation type="journal article" date="2023" name="Plants (Basel)">
        <title>Annotation of the Turnera subulata (Passifloraceae) Draft Genome Reveals the S-Locus Evolved after the Divergence of Turneroideae from Passifloroideae in a Stepwise Manner.</title>
        <authorList>
            <person name="Henning P.M."/>
            <person name="Roalson E.H."/>
            <person name="Mir W."/>
            <person name="McCubbin A.G."/>
            <person name="Shore J.S."/>
        </authorList>
    </citation>
    <scope>NUCLEOTIDE SEQUENCE</scope>
    <source>
        <strain evidence="3">F60SS</strain>
    </source>
</reference>
<keyword evidence="1" id="KW-0378">Hydrolase</keyword>
<dbReference type="SUPFAM" id="SSF56371">
    <property type="entry name" value="Ribosome inactivating proteins (RIP)"/>
    <property type="match status" value="1"/>
</dbReference>
<dbReference type="GO" id="GO:0017148">
    <property type="term" value="P:negative regulation of translation"/>
    <property type="evidence" value="ECO:0007669"/>
    <property type="project" value="UniProtKB-KW"/>
</dbReference>
<keyword evidence="1" id="KW-0611">Plant defense</keyword>
<dbReference type="InterPro" id="IPR001574">
    <property type="entry name" value="Ribosome_inactivat_prot"/>
</dbReference>
<dbReference type="OrthoDB" id="1704365at2759"/>
<feature type="compositionally biased region" description="Basic and acidic residues" evidence="2">
    <location>
        <begin position="16"/>
        <end position="36"/>
    </location>
</feature>
<dbReference type="EMBL" id="JAKUCV010004519">
    <property type="protein sequence ID" value="KAJ4835102.1"/>
    <property type="molecule type" value="Genomic_DNA"/>
</dbReference>
<keyword evidence="4" id="KW-1185">Reference proteome</keyword>
<proteinExistence type="inferred from homology"/>
<protein>
    <recommendedName>
        <fullName evidence="1">rRNA N-glycosylase</fullName>
        <ecNumber evidence="1">3.2.2.22</ecNumber>
    </recommendedName>
</protein>
<feature type="compositionally biased region" description="Polar residues" evidence="2">
    <location>
        <begin position="78"/>
        <end position="89"/>
    </location>
</feature>
<dbReference type="Proteomes" id="UP001141552">
    <property type="component" value="Unassembled WGS sequence"/>
</dbReference>